<feature type="compositionally biased region" description="Polar residues" evidence="6">
    <location>
        <begin position="16"/>
        <end position="47"/>
    </location>
</feature>
<feature type="transmembrane region" description="Helical" evidence="7">
    <location>
        <begin position="456"/>
        <end position="474"/>
    </location>
</feature>
<feature type="transmembrane region" description="Helical" evidence="7">
    <location>
        <begin position="255"/>
        <end position="273"/>
    </location>
</feature>
<name>Q8FMZ8_COREF</name>
<dbReference type="Pfam" id="PF09678">
    <property type="entry name" value="Caa3_CtaG"/>
    <property type="match status" value="1"/>
</dbReference>
<evidence type="ECO:0000313" key="9">
    <source>
        <dbReference type="EMBL" id="BAC19161.1"/>
    </source>
</evidence>
<feature type="region of interest" description="Disordered" evidence="6">
    <location>
        <begin position="1"/>
        <end position="48"/>
    </location>
</feature>
<feature type="transmembrane region" description="Helical" evidence="7">
    <location>
        <begin position="293"/>
        <end position="311"/>
    </location>
</feature>
<feature type="transmembrane region" description="Helical" evidence="7">
    <location>
        <begin position="608"/>
        <end position="631"/>
    </location>
</feature>
<evidence type="ECO:0000256" key="3">
    <source>
        <dbReference type="ARBA" id="ARBA00022692"/>
    </source>
</evidence>
<dbReference type="eggNOG" id="COG1276">
    <property type="taxonomic scope" value="Bacteria"/>
</dbReference>
<dbReference type="PANTHER" id="PTHR34820:SF4">
    <property type="entry name" value="INNER MEMBRANE PROTEIN YEBZ"/>
    <property type="match status" value="1"/>
</dbReference>
<feature type="transmembrane region" description="Helical" evidence="7">
    <location>
        <begin position="363"/>
        <end position="384"/>
    </location>
</feature>
<evidence type="ECO:0000256" key="6">
    <source>
        <dbReference type="SAM" id="MobiDB-lite"/>
    </source>
</evidence>
<evidence type="ECO:0000259" key="8">
    <source>
        <dbReference type="Pfam" id="PF05425"/>
    </source>
</evidence>
<organism evidence="9 10">
    <name type="scientific">Corynebacterium efficiens (strain DSM 44549 / YS-314 / AJ 12310 / JCM 11189 / NBRC 100395)</name>
    <dbReference type="NCBI Taxonomy" id="196164"/>
    <lineage>
        <taxon>Bacteria</taxon>
        <taxon>Bacillati</taxon>
        <taxon>Actinomycetota</taxon>
        <taxon>Actinomycetes</taxon>
        <taxon>Mycobacteriales</taxon>
        <taxon>Corynebacteriaceae</taxon>
        <taxon>Corynebacterium</taxon>
    </lineage>
</organism>
<dbReference type="Proteomes" id="UP000001409">
    <property type="component" value="Chromosome"/>
</dbReference>
<evidence type="ECO:0000256" key="1">
    <source>
        <dbReference type="ARBA" id="ARBA00004651"/>
    </source>
</evidence>
<evidence type="ECO:0000256" key="2">
    <source>
        <dbReference type="ARBA" id="ARBA00022475"/>
    </source>
</evidence>
<comment type="subcellular location">
    <subcellularLocation>
        <location evidence="1">Cell membrane</location>
        <topology evidence="1">Multi-pass membrane protein</topology>
    </subcellularLocation>
</comment>
<feature type="transmembrane region" description="Helical" evidence="7">
    <location>
        <begin position="538"/>
        <end position="557"/>
    </location>
</feature>
<dbReference type="InterPro" id="IPR008457">
    <property type="entry name" value="Cu-R_CopD_dom"/>
</dbReference>
<dbReference type="InterPro" id="IPR019108">
    <property type="entry name" value="Caa3_assmbl_CtaG-rel"/>
</dbReference>
<feature type="transmembrane region" description="Helical" evidence="7">
    <location>
        <begin position="145"/>
        <end position="169"/>
    </location>
</feature>
<dbReference type="Pfam" id="PF05425">
    <property type="entry name" value="CopD"/>
    <property type="match status" value="1"/>
</dbReference>
<feature type="transmembrane region" description="Helical" evidence="7">
    <location>
        <begin position="198"/>
        <end position="217"/>
    </location>
</feature>
<feature type="transmembrane region" description="Helical" evidence="7">
    <location>
        <begin position="424"/>
        <end position="444"/>
    </location>
</feature>
<dbReference type="KEGG" id="cef:CE2351"/>
<feature type="domain" description="Copper resistance protein D" evidence="8">
    <location>
        <begin position="286"/>
        <end position="382"/>
    </location>
</feature>
<feature type="transmembrane region" description="Helical" evidence="7">
    <location>
        <begin position="224"/>
        <end position="243"/>
    </location>
</feature>
<evidence type="ECO:0000313" key="10">
    <source>
        <dbReference type="Proteomes" id="UP000001409"/>
    </source>
</evidence>
<keyword evidence="4 7" id="KW-1133">Transmembrane helix</keyword>
<feature type="transmembrane region" description="Helical" evidence="7">
    <location>
        <begin position="103"/>
        <end position="124"/>
    </location>
</feature>
<accession>Q8FMZ8</accession>
<proteinExistence type="predicted"/>
<keyword evidence="10" id="KW-1185">Reference proteome</keyword>
<dbReference type="STRING" id="196164.gene:10742784"/>
<reference evidence="9 10" key="1">
    <citation type="journal article" date="2003" name="Genome Res.">
        <title>Comparative complete genome sequence analysis of the amino acid replacements responsible for the thermostability of Corynebacterium efficiens.</title>
        <authorList>
            <person name="Nishio Y."/>
            <person name="Nakamura Y."/>
            <person name="Kawarabayasi Y."/>
            <person name="Usuda Y."/>
            <person name="Kimura E."/>
            <person name="Sugimoto S."/>
            <person name="Matsui K."/>
            <person name="Yamagishi A."/>
            <person name="Kikuchi H."/>
            <person name="Ikeo K."/>
            <person name="Gojobori T."/>
        </authorList>
    </citation>
    <scope>NUCLEOTIDE SEQUENCE [LARGE SCALE GENOMIC DNA]</scope>
    <source>
        <strain evidence="10">DSM 44549 / YS-314 / AJ 12310 / JCM 11189 / NBRC 100395</strain>
    </source>
</reference>
<sequence length="739" mass="81282">MDEQVAVSGTPGRSRGASTSSAPGVGSELNQPTVNPTAADKASTSTARNRRVRPTWPLYVLFLVVAGVVGGTISWGFLSDSLAALGIPDPGAVTTAGLPSLRAAGWMIAALSVGSFLASTFLISPRTVDGVNDLRRAVLNVDGTLAARTGAVAALCFGLVGILMIPLVMSDLSGQPFSVAVQPANWLVAFEQVAVAKAWLWCSIFAFITGVGGLLTHRWLAQPLLFIGSIAMIVPQGLEGHSAAGGNHDYGTNSLLWHLLFMVLWVGGLMALIAHCRRLGPDLDLAIRRYSTIATFALVGIAASGVVNAAIRIEWSDWFTTRYGLIVVAKTVGLIVLAGFGFLHRAMVIPKIRRDPGNSRLFASVAIVEVLVMAAVVGIAISMGRTPPPPPRDPNLSYMAIEMGYDLYEEPTLTSVFTMWRFDIMLGTIGILLAAFYLRGLYVMHRKGKTWNHLRTFWWLLGCVTLVVTVSSGIGMNMPATFSMHMVAHMLLSMVVPVFLVLGAPLTLILESVDPGEPGRPTMHDWVKAMVDNPLLDFILHPAVNTIQFIIIFYVLYLTPLYDLMVSEHAGHLIMNFVFVISGYLYYWEMIGPDPTPVQRTHVSRLAWLTFSMPFHLFFGVYLMQLQEILAEDFYTRLDLPWEVDLAYDQLVGGGIAWASGSFPLIVVFGYLFRGWLREERIVEQKYEQHAEETGFADMEEYNQMLARLNQGQDMHQDYYAAEFETEGEPTREQPKQQE</sequence>
<keyword evidence="5 7" id="KW-0472">Membrane</keyword>
<dbReference type="AlphaFoldDB" id="Q8FMZ8"/>
<dbReference type="eggNOG" id="COG3336">
    <property type="taxonomic scope" value="Bacteria"/>
</dbReference>
<feature type="transmembrane region" description="Helical" evidence="7">
    <location>
        <begin position="651"/>
        <end position="673"/>
    </location>
</feature>
<feature type="transmembrane region" description="Helical" evidence="7">
    <location>
        <begin position="569"/>
        <end position="587"/>
    </location>
</feature>
<dbReference type="RefSeq" id="WP_011075878.1">
    <property type="nucleotide sequence ID" value="NC_004369.1"/>
</dbReference>
<keyword evidence="2" id="KW-1003">Cell membrane</keyword>
<dbReference type="PANTHER" id="PTHR34820">
    <property type="entry name" value="INNER MEMBRANE PROTEIN YEBZ"/>
    <property type="match status" value="1"/>
</dbReference>
<dbReference type="GO" id="GO:0005886">
    <property type="term" value="C:plasma membrane"/>
    <property type="evidence" value="ECO:0007669"/>
    <property type="project" value="UniProtKB-SubCell"/>
</dbReference>
<dbReference type="GO" id="GO:0006825">
    <property type="term" value="P:copper ion transport"/>
    <property type="evidence" value="ECO:0007669"/>
    <property type="project" value="InterPro"/>
</dbReference>
<feature type="transmembrane region" description="Helical" evidence="7">
    <location>
        <begin position="323"/>
        <end position="343"/>
    </location>
</feature>
<keyword evidence="3 7" id="KW-0812">Transmembrane</keyword>
<evidence type="ECO:0000256" key="5">
    <source>
        <dbReference type="ARBA" id="ARBA00023136"/>
    </source>
</evidence>
<dbReference type="EMBL" id="BA000035">
    <property type="protein sequence ID" value="BAC19161.1"/>
    <property type="molecule type" value="Genomic_DNA"/>
</dbReference>
<dbReference type="OrthoDB" id="5241646at2"/>
<evidence type="ECO:0000256" key="7">
    <source>
        <dbReference type="SAM" id="Phobius"/>
    </source>
</evidence>
<feature type="transmembrane region" description="Helical" evidence="7">
    <location>
        <begin position="58"/>
        <end position="78"/>
    </location>
</feature>
<dbReference type="InterPro" id="IPR032694">
    <property type="entry name" value="CopC/D"/>
</dbReference>
<protein>
    <recommendedName>
        <fullName evidence="8">Copper resistance protein D domain-containing protein</fullName>
    </recommendedName>
</protein>
<dbReference type="HOGENOM" id="CLU_016803_0_0_11"/>
<feature type="transmembrane region" description="Helical" evidence="7">
    <location>
        <begin position="486"/>
        <end position="510"/>
    </location>
</feature>
<evidence type="ECO:0000256" key="4">
    <source>
        <dbReference type="ARBA" id="ARBA00022989"/>
    </source>
</evidence>